<evidence type="ECO:0000256" key="1">
    <source>
        <dbReference type="ARBA" id="ARBA00022741"/>
    </source>
</evidence>
<dbReference type="PROSITE" id="PS00455">
    <property type="entry name" value="AMP_BINDING"/>
    <property type="match status" value="1"/>
</dbReference>
<dbReference type="GO" id="GO:0004467">
    <property type="term" value="F:long-chain fatty acid-CoA ligase activity"/>
    <property type="evidence" value="ECO:0007669"/>
    <property type="project" value="TreeGrafter"/>
</dbReference>
<evidence type="ECO:0000259" key="3">
    <source>
        <dbReference type="Pfam" id="PF00501"/>
    </source>
</evidence>
<dbReference type="InterPro" id="IPR020845">
    <property type="entry name" value="AMP-binding_CS"/>
</dbReference>
<dbReference type="SUPFAM" id="SSF56801">
    <property type="entry name" value="Acetyl-CoA synthetase-like"/>
    <property type="match status" value="1"/>
</dbReference>
<sequence length="558" mass="62742">MNTCETNLPLENVYWREKNTPNKTYFTQPTGNGLVTEYTWQEVIREARVMASYLRSLDYPVKSNIATISKNCAHWIISDLAIWMAGHISVPLYPTLTAECVQQILEHSEAKFLFVGKLDTWDDMKAGVPADLPVVALPLAPIGHGLPTWEKVTQGLAPISDSPTYQGEELATIVYTSGSTGTPKGVMITFKAMGSSAECIAKVLKTSDVDRMLSYLPLSHVMERWVVETHSFYSGCQIFFAESLDTFIQDLQRAKPTLFVSVPRLWLKFQQGVSAKMPEKKLKFLTSIPIIGGIVKKKVLGKLGLQHVRFAGTGSAPIPPQLIEWYKNLGLELLEGYGMSENFCCSHASMPGQTRIGYVGNTYPGVEHRLSEDNEVLVKSPGNTIGYFKDPELTKDLFTEDGFIKTGDRGEIDEQGRLKLTGRVKELFKTSKGKYIAPAPIENKILVTNLAEQACVSGSGFPQPYAVVVLSEDIREKLSNKSLGRDEIQQKLSQKMKELNEELHNHEKLQFSVVAKDIWSIENNLLTPTMKVKRHQVEKSYSSFEKDWYQRKEFIIWE</sequence>
<organism evidence="4 5">
    <name type="scientific">Halobacteriovorax marinus</name>
    <dbReference type="NCBI Taxonomy" id="97084"/>
    <lineage>
        <taxon>Bacteria</taxon>
        <taxon>Pseudomonadati</taxon>
        <taxon>Bdellovibrionota</taxon>
        <taxon>Bacteriovoracia</taxon>
        <taxon>Bacteriovoracales</taxon>
        <taxon>Halobacteriovoraceae</taxon>
        <taxon>Halobacteriovorax</taxon>
    </lineage>
</organism>
<evidence type="ECO:0000313" key="5">
    <source>
        <dbReference type="Proteomes" id="UP000196531"/>
    </source>
</evidence>
<dbReference type="PANTHER" id="PTHR43272:SF33">
    <property type="entry name" value="AMP-BINDING DOMAIN-CONTAINING PROTEIN-RELATED"/>
    <property type="match status" value="1"/>
</dbReference>
<proteinExistence type="predicted"/>
<evidence type="ECO:0000256" key="2">
    <source>
        <dbReference type="ARBA" id="ARBA00022840"/>
    </source>
</evidence>
<dbReference type="EMBL" id="MAAO01000007">
    <property type="protein sequence ID" value="OUR95881.1"/>
    <property type="molecule type" value="Genomic_DNA"/>
</dbReference>
<dbReference type="PANTHER" id="PTHR43272">
    <property type="entry name" value="LONG-CHAIN-FATTY-ACID--COA LIGASE"/>
    <property type="match status" value="1"/>
</dbReference>
<dbReference type="Proteomes" id="UP000196531">
    <property type="component" value="Unassembled WGS sequence"/>
</dbReference>
<dbReference type="Pfam" id="PF00501">
    <property type="entry name" value="AMP-binding"/>
    <property type="match status" value="1"/>
</dbReference>
<keyword evidence="1" id="KW-0547">Nucleotide-binding</keyword>
<dbReference type="AlphaFoldDB" id="A0A1Y5F5F0"/>
<protein>
    <submittedName>
        <fullName evidence="4">AMP-binding acetyl-CoA synthetase</fullName>
    </submittedName>
</protein>
<reference evidence="5" key="1">
    <citation type="journal article" date="2017" name="Proc. Natl. Acad. Sci. U.S.A.">
        <title>Simulation of Deepwater Horizon oil plume reveals substrate specialization within a complex community of hydrocarbon-degraders.</title>
        <authorList>
            <person name="Hu P."/>
            <person name="Dubinsky E.A."/>
            <person name="Probst A.J."/>
            <person name="Wang J."/>
            <person name="Sieber C.M.K."/>
            <person name="Tom L.M."/>
            <person name="Gardinali P."/>
            <person name="Banfield J.F."/>
            <person name="Atlas R.M."/>
            <person name="Andersen G.L."/>
        </authorList>
    </citation>
    <scope>NUCLEOTIDE SEQUENCE [LARGE SCALE GENOMIC DNA]</scope>
</reference>
<feature type="domain" description="AMP-dependent synthetase/ligase" evidence="3">
    <location>
        <begin position="16"/>
        <end position="387"/>
    </location>
</feature>
<dbReference type="Gene3D" id="3.40.50.12780">
    <property type="entry name" value="N-terminal domain of ligase-like"/>
    <property type="match status" value="1"/>
</dbReference>
<dbReference type="Pfam" id="PF23562">
    <property type="entry name" value="AMP-binding_C_3"/>
    <property type="match status" value="1"/>
</dbReference>
<name>A0A1Y5F5F0_9BACT</name>
<accession>A0A1Y5F5F0</accession>
<keyword evidence="2" id="KW-0067">ATP-binding</keyword>
<dbReference type="GO" id="GO:0005524">
    <property type="term" value="F:ATP binding"/>
    <property type="evidence" value="ECO:0007669"/>
    <property type="project" value="UniProtKB-KW"/>
</dbReference>
<gene>
    <name evidence="4" type="ORF">A9Q84_14140</name>
</gene>
<evidence type="ECO:0000313" key="4">
    <source>
        <dbReference type="EMBL" id="OUR95881.1"/>
    </source>
</evidence>
<comment type="caution">
    <text evidence="4">The sequence shown here is derived from an EMBL/GenBank/DDBJ whole genome shotgun (WGS) entry which is preliminary data.</text>
</comment>
<dbReference type="GO" id="GO:0016020">
    <property type="term" value="C:membrane"/>
    <property type="evidence" value="ECO:0007669"/>
    <property type="project" value="TreeGrafter"/>
</dbReference>
<dbReference type="InterPro" id="IPR042099">
    <property type="entry name" value="ANL_N_sf"/>
</dbReference>
<dbReference type="InterPro" id="IPR000873">
    <property type="entry name" value="AMP-dep_synth/lig_dom"/>
</dbReference>